<evidence type="ECO:0000256" key="6">
    <source>
        <dbReference type="ARBA" id="ARBA00022989"/>
    </source>
</evidence>
<evidence type="ECO:0000256" key="2">
    <source>
        <dbReference type="ARBA" id="ARBA00007776"/>
    </source>
</evidence>
<proteinExistence type="inferred from homology"/>
<dbReference type="GO" id="GO:0008360">
    <property type="term" value="P:regulation of cell shape"/>
    <property type="evidence" value="ECO:0007669"/>
    <property type="project" value="UniProtKB-KW"/>
</dbReference>
<keyword evidence="4 8" id="KW-0812">Transmembrane</keyword>
<dbReference type="EMBL" id="JAGYPG010000001">
    <property type="protein sequence ID" value="MBS4194824.1"/>
    <property type="molecule type" value="Genomic_DNA"/>
</dbReference>
<dbReference type="AlphaFoldDB" id="A0A942YGL6"/>
<keyword evidence="7 8" id="KW-0472">Membrane</keyword>
<feature type="transmembrane region" description="Helical" evidence="8">
    <location>
        <begin position="100"/>
        <end position="124"/>
    </location>
</feature>
<evidence type="ECO:0000256" key="7">
    <source>
        <dbReference type="ARBA" id="ARBA00023136"/>
    </source>
</evidence>
<dbReference type="Pfam" id="PF04093">
    <property type="entry name" value="MreD"/>
    <property type="match status" value="1"/>
</dbReference>
<evidence type="ECO:0000256" key="5">
    <source>
        <dbReference type="ARBA" id="ARBA00022960"/>
    </source>
</evidence>
<reference evidence="9 10" key="1">
    <citation type="submission" date="2021-05" db="EMBL/GenBank/DDBJ databases">
        <title>Novel Bacillus species.</title>
        <authorList>
            <person name="Liu G."/>
        </authorList>
    </citation>
    <scope>NUCLEOTIDE SEQUENCE [LARGE SCALE GENOMIC DNA]</scope>
    <source>
        <strain evidence="10">FJAT-49780</strain>
    </source>
</reference>
<gene>
    <name evidence="9" type="primary">mreD</name>
    <name evidence="9" type="ORF">KHA97_07010</name>
</gene>
<protein>
    <submittedName>
        <fullName evidence="9">Rod shape-determining protein MreD</fullName>
    </submittedName>
</protein>
<comment type="subcellular location">
    <subcellularLocation>
        <location evidence="1">Cell membrane</location>
        <topology evidence="1">Multi-pass membrane protein</topology>
    </subcellularLocation>
</comment>
<feature type="transmembrane region" description="Helical" evidence="8">
    <location>
        <begin position="136"/>
        <end position="158"/>
    </location>
</feature>
<accession>A0A942YGL6</accession>
<dbReference type="Proteomes" id="UP000681414">
    <property type="component" value="Unassembled WGS sequence"/>
</dbReference>
<sequence length="172" mass="20658">MKRWILPFLLTLTFYFESVFVEFLPEKIFGQEWILVPRFLIILLMIMGISYFRNRTLIYAAVFGLLFDIYFNEIIGVYLVLFPIGVYISSKLMKYIFANFFTVFLLSMISLSFIEILIYGMNILVLRKHMIFDEFVMIRLVPTLILNAIFLIIIYFPFNRFLMNLKKEEMNE</sequence>
<evidence type="ECO:0000313" key="9">
    <source>
        <dbReference type="EMBL" id="MBS4194824.1"/>
    </source>
</evidence>
<dbReference type="RefSeq" id="WP_213123976.1">
    <property type="nucleotide sequence ID" value="NZ_JAGYPG010000001.1"/>
</dbReference>
<comment type="similarity">
    <text evidence="2">Belongs to the MreD family.</text>
</comment>
<dbReference type="NCBIfam" id="TIGR03426">
    <property type="entry name" value="shape_MreD"/>
    <property type="match status" value="1"/>
</dbReference>
<evidence type="ECO:0000256" key="8">
    <source>
        <dbReference type="SAM" id="Phobius"/>
    </source>
</evidence>
<keyword evidence="5" id="KW-0133">Cell shape</keyword>
<dbReference type="GO" id="GO:0005886">
    <property type="term" value="C:plasma membrane"/>
    <property type="evidence" value="ECO:0007669"/>
    <property type="project" value="UniProtKB-SubCell"/>
</dbReference>
<organism evidence="9 10">
    <name type="scientific">Lederbergia citri</name>
    <dbReference type="NCBI Taxonomy" id="2833580"/>
    <lineage>
        <taxon>Bacteria</taxon>
        <taxon>Bacillati</taxon>
        <taxon>Bacillota</taxon>
        <taxon>Bacilli</taxon>
        <taxon>Bacillales</taxon>
        <taxon>Bacillaceae</taxon>
        <taxon>Lederbergia</taxon>
    </lineage>
</organism>
<evidence type="ECO:0000256" key="3">
    <source>
        <dbReference type="ARBA" id="ARBA00022475"/>
    </source>
</evidence>
<keyword evidence="3" id="KW-1003">Cell membrane</keyword>
<feature type="transmembrane region" description="Helical" evidence="8">
    <location>
        <begin position="59"/>
        <end position="88"/>
    </location>
</feature>
<name>A0A942YGL6_9BACI</name>
<evidence type="ECO:0000313" key="10">
    <source>
        <dbReference type="Proteomes" id="UP000681414"/>
    </source>
</evidence>
<comment type="caution">
    <text evidence="9">The sequence shown here is derived from an EMBL/GenBank/DDBJ whole genome shotgun (WGS) entry which is preliminary data.</text>
</comment>
<dbReference type="InterPro" id="IPR007227">
    <property type="entry name" value="Cell_shape_determining_MreD"/>
</dbReference>
<keyword evidence="6 8" id="KW-1133">Transmembrane helix</keyword>
<evidence type="ECO:0000256" key="1">
    <source>
        <dbReference type="ARBA" id="ARBA00004651"/>
    </source>
</evidence>
<evidence type="ECO:0000256" key="4">
    <source>
        <dbReference type="ARBA" id="ARBA00022692"/>
    </source>
</evidence>
<feature type="transmembrane region" description="Helical" evidence="8">
    <location>
        <begin position="34"/>
        <end position="52"/>
    </location>
</feature>
<keyword evidence="10" id="KW-1185">Reference proteome</keyword>